<dbReference type="Pfam" id="PF00535">
    <property type="entry name" value="Glycos_transf_2"/>
    <property type="match status" value="1"/>
</dbReference>
<protein>
    <submittedName>
        <fullName evidence="4">Glycosyl transferase</fullName>
    </submittedName>
</protein>
<accession>A0A2N3KX51</accession>
<proteinExistence type="inferred from homology"/>
<dbReference type="OrthoDB" id="9815923at2"/>
<organism evidence="4 5">
    <name type="scientific">Thalassospira marina</name>
    <dbReference type="NCBI Taxonomy" id="2048283"/>
    <lineage>
        <taxon>Bacteria</taxon>
        <taxon>Pseudomonadati</taxon>
        <taxon>Pseudomonadota</taxon>
        <taxon>Alphaproteobacteria</taxon>
        <taxon>Rhodospirillales</taxon>
        <taxon>Thalassospiraceae</taxon>
        <taxon>Thalassospira</taxon>
    </lineage>
</organism>
<dbReference type="SUPFAM" id="SSF53448">
    <property type="entry name" value="Nucleotide-diphospho-sugar transferases"/>
    <property type="match status" value="1"/>
</dbReference>
<dbReference type="PANTHER" id="PTHR43630">
    <property type="entry name" value="POLY-BETA-1,6-N-ACETYL-D-GLUCOSAMINE SYNTHASE"/>
    <property type="match status" value="1"/>
</dbReference>
<dbReference type="Proteomes" id="UP000233597">
    <property type="component" value="Unassembled WGS sequence"/>
</dbReference>
<feature type="domain" description="Glycosyltransferase 2-like" evidence="3">
    <location>
        <begin position="20"/>
        <end position="131"/>
    </location>
</feature>
<dbReference type="PANTHER" id="PTHR43630:SF2">
    <property type="entry name" value="GLYCOSYLTRANSFERASE"/>
    <property type="match status" value="1"/>
</dbReference>
<dbReference type="GO" id="GO:0016740">
    <property type="term" value="F:transferase activity"/>
    <property type="evidence" value="ECO:0007669"/>
    <property type="project" value="UniProtKB-KW"/>
</dbReference>
<comment type="caution">
    <text evidence="4">The sequence shown here is derived from an EMBL/GenBank/DDBJ whole genome shotgun (WGS) entry which is preliminary data.</text>
</comment>
<dbReference type="InterPro" id="IPR001173">
    <property type="entry name" value="Glyco_trans_2-like"/>
</dbReference>
<keyword evidence="2" id="KW-1133">Transmembrane helix</keyword>
<keyword evidence="2" id="KW-0472">Membrane</keyword>
<reference evidence="4 5" key="1">
    <citation type="submission" date="2017-09" db="EMBL/GenBank/DDBJ databases">
        <title>Biodiversity and function of Thalassospira species in the particle-attached aromatic-hydrocarbon-degrading consortia from the surface seawater of the South China Sea.</title>
        <authorList>
            <person name="Dong C."/>
            <person name="Liu R."/>
            <person name="Shao Z."/>
        </authorList>
    </citation>
    <scope>NUCLEOTIDE SEQUENCE [LARGE SCALE GENOMIC DNA]</scope>
    <source>
        <strain evidence="4 5">CSC1P2</strain>
    </source>
</reference>
<dbReference type="AlphaFoldDB" id="A0A2N3KX51"/>
<comment type="similarity">
    <text evidence="1">Belongs to the glycosyltransferase 2 family. WaaE/KdtX subfamily.</text>
</comment>
<dbReference type="EMBL" id="NWTK01000003">
    <property type="protein sequence ID" value="PKR55159.1"/>
    <property type="molecule type" value="Genomic_DNA"/>
</dbReference>
<feature type="transmembrane region" description="Helical" evidence="2">
    <location>
        <begin position="240"/>
        <end position="258"/>
    </location>
</feature>
<evidence type="ECO:0000313" key="4">
    <source>
        <dbReference type="EMBL" id="PKR55159.1"/>
    </source>
</evidence>
<dbReference type="Gene3D" id="3.90.550.10">
    <property type="entry name" value="Spore Coat Polysaccharide Biosynthesis Protein SpsA, Chain A"/>
    <property type="match status" value="1"/>
</dbReference>
<evidence type="ECO:0000256" key="1">
    <source>
        <dbReference type="ARBA" id="ARBA00038494"/>
    </source>
</evidence>
<keyword evidence="4" id="KW-0808">Transferase</keyword>
<keyword evidence="2" id="KW-0812">Transmembrane</keyword>
<evidence type="ECO:0000256" key="2">
    <source>
        <dbReference type="SAM" id="Phobius"/>
    </source>
</evidence>
<gene>
    <name evidence="4" type="ORF">COO20_05515</name>
</gene>
<name>A0A2N3KX51_9PROT</name>
<sequence>MAHSGADQQTNANGKKIELSVVIVAHNEENRLASCLAHVAFADEIIVVCDKCTDRTEQIASDAGARTFAGSWMIEGERRNFALAQASGDWILEVDADEHVSAELASEIRKVIASTPYDYHQLLVDNYIGDRLVRHGWGASFGKPGYAGLFRRGVKHWGPQRVHPAVTFSGRKGFELEHRVRHYVDRNISDMIRRLDSYSTARAADLRDSGKIGSFSNNLRRMFSRFFKCYVRRKGYKEGGMGFMVAICAALFPMISYLKARYEDN</sequence>
<dbReference type="InterPro" id="IPR029044">
    <property type="entry name" value="Nucleotide-diphossugar_trans"/>
</dbReference>
<evidence type="ECO:0000259" key="3">
    <source>
        <dbReference type="Pfam" id="PF00535"/>
    </source>
</evidence>
<dbReference type="CDD" id="cd02511">
    <property type="entry name" value="Beta4Glucosyltransferase"/>
    <property type="match status" value="1"/>
</dbReference>
<evidence type="ECO:0000313" key="5">
    <source>
        <dbReference type="Proteomes" id="UP000233597"/>
    </source>
</evidence>